<reference evidence="3" key="1">
    <citation type="journal article" date="2012" name="PLoS Genet.">
        <title>The genomes of the fungal plant pathogens Cladosporium fulvum and Dothistroma septosporum reveal adaptation to different hosts and lifestyles but also signatures of common ancestry.</title>
        <authorList>
            <person name="de Wit P.J.G.M."/>
            <person name="van der Burgt A."/>
            <person name="Oekmen B."/>
            <person name="Stergiopoulos I."/>
            <person name="Abd-Elsalam K.A."/>
            <person name="Aerts A.L."/>
            <person name="Bahkali A.H."/>
            <person name="Beenen H.G."/>
            <person name="Chettri P."/>
            <person name="Cox M.P."/>
            <person name="Datema E."/>
            <person name="de Vries R.P."/>
            <person name="Dhillon B."/>
            <person name="Ganley A.R."/>
            <person name="Griffiths S.A."/>
            <person name="Guo Y."/>
            <person name="Hamelin R.C."/>
            <person name="Henrissat B."/>
            <person name="Kabir M.S."/>
            <person name="Jashni M.K."/>
            <person name="Kema G."/>
            <person name="Klaubauf S."/>
            <person name="Lapidus A."/>
            <person name="Levasseur A."/>
            <person name="Lindquist E."/>
            <person name="Mehrabi R."/>
            <person name="Ohm R.A."/>
            <person name="Owen T.J."/>
            <person name="Salamov A."/>
            <person name="Schwelm A."/>
            <person name="Schijlen E."/>
            <person name="Sun H."/>
            <person name="van den Burg H.A."/>
            <person name="van Ham R.C.H.J."/>
            <person name="Zhang S."/>
            <person name="Goodwin S.B."/>
            <person name="Grigoriev I.V."/>
            <person name="Collemare J."/>
            <person name="Bradshaw R.E."/>
        </authorList>
    </citation>
    <scope>NUCLEOTIDE SEQUENCE [LARGE SCALE GENOMIC DNA]</scope>
    <source>
        <strain evidence="3">NZE10 / CBS 128990</strain>
    </source>
</reference>
<gene>
    <name evidence="2" type="ORF">DOTSEDRAFT_62417</name>
</gene>
<sequence>MATDQNKRNIFSIFDLPREMRDMVYELVDENVARGKIPTLSESRFAELFSRTHSTSIDRSAASTGSRKLAKPP</sequence>
<name>N1PKH9_DOTSN</name>
<feature type="compositionally biased region" description="Polar residues" evidence="1">
    <location>
        <begin position="51"/>
        <end position="66"/>
    </location>
</feature>
<evidence type="ECO:0000256" key="1">
    <source>
        <dbReference type="SAM" id="MobiDB-lite"/>
    </source>
</evidence>
<feature type="region of interest" description="Disordered" evidence="1">
    <location>
        <begin position="51"/>
        <end position="73"/>
    </location>
</feature>
<protein>
    <submittedName>
        <fullName evidence="2">Uncharacterized protein</fullName>
    </submittedName>
</protein>
<reference evidence="2 3" key="2">
    <citation type="journal article" date="2012" name="PLoS Pathog.">
        <title>Diverse lifestyles and strategies of plant pathogenesis encoded in the genomes of eighteen Dothideomycetes fungi.</title>
        <authorList>
            <person name="Ohm R.A."/>
            <person name="Feau N."/>
            <person name="Henrissat B."/>
            <person name="Schoch C.L."/>
            <person name="Horwitz B.A."/>
            <person name="Barry K.W."/>
            <person name="Condon B.J."/>
            <person name="Copeland A.C."/>
            <person name="Dhillon B."/>
            <person name="Glaser F."/>
            <person name="Hesse C.N."/>
            <person name="Kosti I."/>
            <person name="LaButti K."/>
            <person name="Lindquist E.A."/>
            <person name="Lucas S."/>
            <person name="Salamov A.A."/>
            <person name="Bradshaw R.E."/>
            <person name="Ciuffetti L."/>
            <person name="Hamelin R.C."/>
            <person name="Kema G.H.J."/>
            <person name="Lawrence C."/>
            <person name="Scott J.A."/>
            <person name="Spatafora J.W."/>
            <person name="Turgeon B.G."/>
            <person name="de Wit P.J.G.M."/>
            <person name="Zhong S."/>
            <person name="Goodwin S.B."/>
            <person name="Grigoriev I.V."/>
        </authorList>
    </citation>
    <scope>NUCLEOTIDE SEQUENCE [LARGE SCALE GENOMIC DNA]</scope>
    <source>
        <strain evidence="3">NZE10 / CBS 128990</strain>
    </source>
</reference>
<evidence type="ECO:0000313" key="3">
    <source>
        <dbReference type="Proteomes" id="UP000016933"/>
    </source>
</evidence>
<accession>N1PKH9</accession>
<dbReference type="HOGENOM" id="CLU_2704770_0_0_1"/>
<dbReference type="Proteomes" id="UP000016933">
    <property type="component" value="Unassembled WGS sequence"/>
</dbReference>
<organism evidence="2 3">
    <name type="scientific">Dothistroma septosporum (strain NZE10 / CBS 128990)</name>
    <name type="common">Red band needle blight fungus</name>
    <name type="synonym">Mycosphaerella pini</name>
    <dbReference type="NCBI Taxonomy" id="675120"/>
    <lineage>
        <taxon>Eukaryota</taxon>
        <taxon>Fungi</taxon>
        <taxon>Dikarya</taxon>
        <taxon>Ascomycota</taxon>
        <taxon>Pezizomycotina</taxon>
        <taxon>Dothideomycetes</taxon>
        <taxon>Dothideomycetidae</taxon>
        <taxon>Mycosphaerellales</taxon>
        <taxon>Mycosphaerellaceae</taxon>
        <taxon>Dothistroma</taxon>
    </lineage>
</organism>
<keyword evidence="3" id="KW-1185">Reference proteome</keyword>
<dbReference type="EMBL" id="KB446539">
    <property type="protein sequence ID" value="EME43851.1"/>
    <property type="molecule type" value="Genomic_DNA"/>
</dbReference>
<proteinExistence type="predicted"/>
<evidence type="ECO:0000313" key="2">
    <source>
        <dbReference type="EMBL" id="EME43851.1"/>
    </source>
</evidence>
<dbReference type="AlphaFoldDB" id="N1PKH9"/>